<keyword evidence="3" id="KW-1185">Reference proteome</keyword>
<proteinExistence type="predicted"/>
<sequence>MAKGQKRSSREIRKPKQDKAAPKVAALAGSQVKQASSSNVSFGKAKKT</sequence>
<dbReference type="RefSeq" id="WP_338528228.1">
    <property type="nucleotide sequence ID" value="NZ_CP030941.1"/>
</dbReference>
<reference evidence="2 3" key="1">
    <citation type="submission" date="2018-07" db="EMBL/GenBank/DDBJ databases">
        <title>Genome sequence of Nitratireductor thuwali#1536.</title>
        <authorList>
            <person name="Michoud G."/>
            <person name="Merlino G."/>
            <person name="Sefrji F.O."/>
            <person name="Daffonchio D."/>
        </authorList>
    </citation>
    <scope>NUCLEOTIDE SEQUENCE [LARGE SCALE GENOMIC DNA]</scope>
    <source>
        <strain evidence="3">Nit1536</strain>
    </source>
</reference>
<evidence type="ECO:0008006" key="4">
    <source>
        <dbReference type="Google" id="ProtNLM"/>
    </source>
</evidence>
<gene>
    <name evidence="2" type="ORF">NTH_00175</name>
</gene>
<dbReference type="EMBL" id="CP030941">
    <property type="protein sequence ID" value="UUP15737.1"/>
    <property type="molecule type" value="Genomic_DNA"/>
</dbReference>
<organism evidence="2 3">
    <name type="scientific">Nitratireductor thuwali</name>
    <dbReference type="NCBI Taxonomy" id="2267699"/>
    <lineage>
        <taxon>Bacteria</taxon>
        <taxon>Pseudomonadati</taxon>
        <taxon>Pseudomonadota</taxon>
        <taxon>Alphaproteobacteria</taxon>
        <taxon>Hyphomicrobiales</taxon>
        <taxon>Phyllobacteriaceae</taxon>
        <taxon>Nitratireductor</taxon>
    </lineage>
</organism>
<evidence type="ECO:0000256" key="1">
    <source>
        <dbReference type="SAM" id="MobiDB-lite"/>
    </source>
</evidence>
<evidence type="ECO:0000313" key="2">
    <source>
        <dbReference type="EMBL" id="UUP15737.1"/>
    </source>
</evidence>
<name>A0ABY5ME66_9HYPH</name>
<evidence type="ECO:0000313" key="3">
    <source>
        <dbReference type="Proteomes" id="UP001342418"/>
    </source>
</evidence>
<feature type="compositionally biased region" description="Basic and acidic residues" evidence="1">
    <location>
        <begin position="8"/>
        <end position="21"/>
    </location>
</feature>
<dbReference type="Proteomes" id="UP001342418">
    <property type="component" value="Chromosome"/>
</dbReference>
<feature type="region of interest" description="Disordered" evidence="1">
    <location>
        <begin position="1"/>
        <end position="48"/>
    </location>
</feature>
<accession>A0ABY5ME66</accession>
<protein>
    <recommendedName>
        <fullName evidence="4">Malic enzyme</fullName>
    </recommendedName>
</protein>
<feature type="compositionally biased region" description="Polar residues" evidence="1">
    <location>
        <begin position="31"/>
        <end position="41"/>
    </location>
</feature>